<dbReference type="Gene3D" id="1.10.10.10">
    <property type="entry name" value="Winged helix-like DNA-binding domain superfamily/Winged helix DNA-binding domain"/>
    <property type="match status" value="1"/>
</dbReference>
<evidence type="ECO:0000256" key="4">
    <source>
        <dbReference type="ARBA" id="ARBA00023082"/>
    </source>
</evidence>
<dbReference type="InterPro" id="IPR007624">
    <property type="entry name" value="RNA_pol_sigma70_r3"/>
</dbReference>
<dbReference type="OrthoDB" id="9809557at2"/>
<dbReference type="PROSITE" id="PS00716">
    <property type="entry name" value="SIGMA70_2"/>
    <property type="match status" value="1"/>
</dbReference>
<dbReference type="InterPro" id="IPR001387">
    <property type="entry name" value="Cro/C1-type_HTH"/>
</dbReference>
<dbReference type="PANTHER" id="PTHR30385:SF4">
    <property type="entry name" value="RNA POLYMERASE SIGMA-E FACTOR"/>
    <property type="match status" value="1"/>
</dbReference>
<dbReference type="SUPFAM" id="SSF88659">
    <property type="entry name" value="Sigma3 and sigma4 domains of RNA polymerase sigma factors"/>
    <property type="match status" value="2"/>
</dbReference>
<keyword evidence="4" id="KW-0731">Sigma factor</keyword>
<keyword evidence="3" id="KW-0805">Transcription regulation</keyword>
<dbReference type="InterPro" id="IPR013324">
    <property type="entry name" value="RNA_pol_sigma_r3/r4-like"/>
</dbReference>
<sequence length="258" mass="30312">MKNVAKATNADELLTDKELFYLYKKTKDVKIRNILVERYMYIVDILSKKFINKGIEYEDIYQVASVGLIYAIDRFDIDKGYEFSSFATPTIVGEIKKYFRDKGWAVRVPRRIQELSKKINKAKVELQQKNQKPPKVKDIAKYLGCSQEEVLEAMEASYGYKTISLDLNYDNNGDDKDIRLMDLMGNEDKNFKEIEDKDFINVFINKLNEIEVKIIKDRFFNDKTQSDIAKELGVSQMTVSRLERKIIFKLKKEYEKVI</sequence>
<proteinExistence type="inferred from homology"/>
<dbReference type="GO" id="GO:0003677">
    <property type="term" value="F:DNA binding"/>
    <property type="evidence" value="ECO:0007669"/>
    <property type="project" value="UniProtKB-KW"/>
</dbReference>
<protein>
    <submittedName>
        <fullName evidence="8">RNA polymerase sigma-B factor</fullName>
    </submittedName>
</protein>
<dbReference type="Gene3D" id="1.20.120.1810">
    <property type="match status" value="1"/>
</dbReference>
<evidence type="ECO:0000256" key="1">
    <source>
        <dbReference type="ARBA" id="ARBA00007788"/>
    </source>
</evidence>
<dbReference type="STRING" id="1123350.SAMN02744040_01526"/>
<keyword evidence="9" id="KW-1185">Reference proteome</keyword>
<dbReference type="PANTHER" id="PTHR30385">
    <property type="entry name" value="SIGMA FACTOR F FLAGELLAR"/>
    <property type="match status" value="1"/>
</dbReference>
<reference evidence="9" key="1">
    <citation type="submission" date="2016-11" db="EMBL/GenBank/DDBJ databases">
        <authorList>
            <person name="Varghese N."/>
            <person name="Submissions S."/>
        </authorList>
    </citation>
    <scope>NUCLEOTIDE SEQUENCE [LARGE SCALE GENOMIC DNA]</scope>
    <source>
        <strain evidence="9">DSM 15285</strain>
    </source>
</reference>
<evidence type="ECO:0000256" key="5">
    <source>
        <dbReference type="ARBA" id="ARBA00023125"/>
    </source>
</evidence>
<dbReference type="InterPro" id="IPR007627">
    <property type="entry name" value="RNA_pol_sigma70_r2"/>
</dbReference>
<organism evidence="8 9">
    <name type="scientific">Tepidibacter thalassicus DSM 15285</name>
    <dbReference type="NCBI Taxonomy" id="1123350"/>
    <lineage>
        <taxon>Bacteria</taxon>
        <taxon>Bacillati</taxon>
        <taxon>Bacillota</taxon>
        <taxon>Clostridia</taxon>
        <taxon>Peptostreptococcales</taxon>
        <taxon>Peptostreptococcaceae</taxon>
        <taxon>Tepidibacter</taxon>
    </lineage>
</organism>
<dbReference type="NCBIfam" id="TIGR02980">
    <property type="entry name" value="SigBFG"/>
    <property type="match status" value="1"/>
</dbReference>
<dbReference type="GO" id="GO:0030435">
    <property type="term" value="P:sporulation resulting in formation of a cellular spore"/>
    <property type="evidence" value="ECO:0007669"/>
    <property type="project" value="UniProtKB-KW"/>
</dbReference>
<dbReference type="Pfam" id="PF04545">
    <property type="entry name" value="Sigma70_r4"/>
    <property type="match status" value="1"/>
</dbReference>
<dbReference type="InterPro" id="IPR000943">
    <property type="entry name" value="RNA_pol_sigma70"/>
</dbReference>
<evidence type="ECO:0000313" key="8">
    <source>
        <dbReference type="EMBL" id="SHH30246.1"/>
    </source>
</evidence>
<dbReference type="CDD" id="cd06171">
    <property type="entry name" value="Sigma70_r4"/>
    <property type="match status" value="1"/>
</dbReference>
<evidence type="ECO:0000256" key="2">
    <source>
        <dbReference type="ARBA" id="ARBA00022969"/>
    </source>
</evidence>
<dbReference type="NCBIfam" id="TIGR02937">
    <property type="entry name" value="sigma70-ECF"/>
    <property type="match status" value="1"/>
</dbReference>
<keyword evidence="6" id="KW-0804">Transcription</keyword>
<dbReference type="EMBL" id="FQXH01000015">
    <property type="protein sequence ID" value="SHH30246.1"/>
    <property type="molecule type" value="Genomic_DNA"/>
</dbReference>
<dbReference type="SUPFAM" id="SSF88946">
    <property type="entry name" value="Sigma2 domain of RNA polymerase sigma factors"/>
    <property type="match status" value="1"/>
</dbReference>
<name>A0A1M5RVI1_9FIRM</name>
<dbReference type="InterPro" id="IPR036388">
    <property type="entry name" value="WH-like_DNA-bd_sf"/>
</dbReference>
<dbReference type="PROSITE" id="PS50943">
    <property type="entry name" value="HTH_CROC1"/>
    <property type="match status" value="1"/>
</dbReference>
<evidence type="ECO:0000259" key="7">
    <source>
        <dbReference type="PROSITE" id="PS50943"/>
    </source>
</evidence>
<keyword evidence="5" id="KW-0238">DNA-binding</keyword>
<evidence type="ECO:0000256" key="3">
    <source>
        <dbReference type="ARBA" id="ARBA00023015"/>
    </source>
</evidence>
<dbReference type="InterPro" id="IPR014322">
    <property type="entry name" value="RNA_pol_sigma-B/F/G"/>
</dbReference>
<evidence type="ECO:0000256" key="6">
    <source>
        <dbReference type="ARBA" id="ARBA00023163"/>
    </source>
</evidence>
<keyword evidence="2" id="KW-0749">Sporulation</keyword>
<dbReference type="InterPro" id="IPR007630">
    <property type="entry name" value="RNA_pol_sigma70_r4"/>
</dbReference>
<feature type="domain" description="HTH cro/C1-type" evidence="7">
    <location>
        <begin position="224"/>
        <end position="244"/>
    </location>
</feature>
<dbReference type="PRINTS" id="PR00046">
    <property type="entry name" value="SIGMA70FCT"/>
</dbReference>
<dbReference type="Pfam" id="PF04539">
    <property type="entry name" value="Sigma70_r3"/>
    <property type="match status" value="1"/>
</dbReference>
<gene>
    <name evidence="8" type="ORF">SAMN02744040_01526</name>
</gene>
<dbReference type="AlphaFoldDB" id="A0A1M5RVI1"/>
<dbReference type="Proteomes" id="UP000242520">
    <property type="component" value="Unassembled WGS sequence"/>
</dbReference>
<dbReference type="InterPro" id="IPR014284">
    <property type="entry name" value="RNA_pol_sigma-70_dom"/>
</dbReference>
<comment type="similarity">
    <text evidence="1">Belongs to the sigma-70 factor family.</text>
</comment>
<dbReference type="GO" id="GO:0016987">
    <property type="term" value="F:sigma factor activity"/>
    <property type="evidence" value="ECO:0007669"/>
    <property type="project" value="UniProtKB-KW"/>
</dbReference>
<evidence type="ECO:0000313" key="9">
    <source>
        <dbReference type="Proteomes" id="UP000242520"/>
    </source>
</evidence>
<dbReference type="Gene3D" id="1.10.10.60">
    <property type="entry name" value="Homeodomain-like"/>
    <property type="match status" value="1"/>
</dbReference>
<accession>A0A1M5RVI1</accession>
<dbReference type="Pfam" id="PF04542">
    <property type="entry name" value="Sigma70_r2"/>
    <property type="match status" value="1"/>
</dbReference>
<dbReference type="GO" id="GO:0006352">
    <property type="term" value="P:DNA-templated transcription initiation"/>
    <property type="evidence" value="ECO:0007669"/>
    <property type="project" value="InterPro"/>
</dbReference>
<dbReference type="RefSeq" id="WP_072725218.1">
    <property type="nucleotide sequence ID" value="NZ_FQXH01000015.1"/>
</dbReference>
<dbReference type="InterPro" id="IPR013325">
    <property type="entry name" value="RNA_pol_sigma_r2"/>
</dbReference>